<dbReference type="InterPro" id="IPR030048">
    <property type="entry name" value="SurE"/>
</dbReference>
<dbReference type="PANTHER" id="PTHR30457">
    <property type="entry name" value="5'-NUCLEOTIDASE SURE"/>
    <property type="match status" value="1"/>
</dbReference>
<comment type="catalytic activity">
    <reaction evidence="1">
        <text>a ribonucleoside 5'-phosphate + H2O = a ribonucleoside + phosphate</text>
        <dbReference type="Rhea" id="RHEA:12484"/>
        <dbReference type="ChEBI" id="CHEBI:15377"/>
        <dbReference type="ChEBI" id="CHEBI:18254"/>
        <dbReference type="ChEBI" id="CHEBI:43474"/>
        <dbReference type="ChEBI" id="CHEBI:58043"/>
        <dbReference type="EC" id="3.1.3.5"/>
    </reaction>
</comment>
<keyword evidence="7" id="KW-0378">Hydrolase</keyword>
<evidence type="ECO:0000256" key="3">
    <source>
        <dbReference type="ARBA" id="ARBA00012643"/>
    </source>
</evidence>
<feature type="domain" description="Survival protein SurE-like phosphatase/nucleotidase" evidence="9">
    <location>
        <begin position="43"/>
        <end position="267"/>
    </location>
</feature>
<protein>
    <recommendedName>
        <fullName evidence="3">5'-nucleotidase</fullName>
        <ecNumber evidence="3">3.1.3.5</ecNumber>
    </recommendedName>
</protein>
<evidence type="ECO:0000256" key="5">
    <source>
        <dbReference type="ARBA" id="ARBA00022723"/>
    </source>
</evidence>
<dbReference type="GO" id="GO:0004309">
    <property type="term" value="F:exopolyphosphatase activity"/>
    <property type="evidence" value="ECO:0007669"/>
    <property type="project" value="TreeGrafter"/>
</dbReference>
<reference evidence="10" key="1">
    <citation type="submission" date="2024-06" db="EMBL/GenBank/DDBJ databases">
        <title>Complete genome sequence of the cellulolytic actinobacterium, Cellulosimicrobium ES-005.</title>
        <authorList>
            <person name="Matthews C.T."/>
            <person name="Underwood K.D."/>
            <person name="Ghanchi K.M."/>
            <person name="Fields S.D."/>
            <person name="Gardner S.G."/>
        </authorList>
    </citation>
    <scope>NUCLEOTIDE SEQUENCE</scope>
    <source>
        <strain evidence="10">ES-005</strain>
    </source>
</reference>
<comment type="similarity">
    <text evidence="2">Belongs to the SurE nucleotidase family.</text>
</comment>
<dbReference type="SUPFAM" id="SSF64167">
    <property type="entry name" value="SurE-like"/>
    <property type="match status" value="1"/>
</dbReference>
<dbReference type="GO" id="GO:0000166">
    <property type="term" value="F:nucleotide binding"/>
    <property type="evidence" value="ECO:0007669"/>
    <property type="project" value="UniProtKB-KW"/>
</dbReference>
<feature type="chain" id="PRO_5043560471" description="5'-nucleotidase" evidence="8">
    <location>
        <begin position="31"/>
        <end position="433"/>
    </location>
</feature>
<keyword evidence="8" id="KW-0732">Signal</keyword>
<name>A0AAU8FXJ0_9MICO</name>
<feature type="signal peptide" evidence="8">
    <location>
        <begin position="1"/>
        <end position="30"/>
    </location>
</feature>
<dbReference type="PANTHER" id="PTHR30457:SF12">
    <property type="entry name" value="5'_3'-NUCLEOTIDASE SURE"/>
    <property type="match status" value="1"/>
</dbReference>
<dbReference type="PROSITE" id="PS51318">
    <property type="entry name" value="TAT"/>
    <property type="match status" value="1"/>
</dbReference>
<dbReference type="RefSeq" id="WP_253051958.1">
    <property type="nucleotide sequence ID" value="NZ_CP159290.1"/>
</dbReference>
<keyword evidence="4" id="KW-0963">Cytoplasm</keyword>
<dbReference type="InterPro" id="IPR036523">
    <property type="entry name" value="SurE-like_sf"/>
</dbReference>
<organism evidence="10">
    <name type="scientific">Cellulosimicrobium sp. ES-005</name>
    <dbReference type="NCBI Taxonomy" id="3163031"/>
    <lineage>
        <taxon>Bacteria</taxon>
        <taxon>Bacillati</taxon>
        <taxon>Actinomycetota</taxon>
        <taxon>Actinomycetes</taxon>
        <taxon>Micrococcales</taxon>
        <taxon>Promicromonosporaceae</taxon>
        <taxon>Cellulosimicrobium</taxon>
    </lineage>
</organism>
<dbReference type="Gene3D" id="3.40.1210.10">
    <property type="entry name" value="Survival protein SurE-like phosphatase/nucleotidase"/>
    <property type="match status" value="1"/>
</dbReference>
<evidence type="ECO:0000256" key="6">
    <source>
        <dbReference type="ARBA" id="ARBA00022741"/>
    </source>
</evidence>
<dbReference type="EC" id="3.1.3.5" evidence="3"/>
<keyword evidence="5" id="KW-0479">Metal-binding</keyword>
<evidence type="ECO:0000259" key="9">
    <source>
        <dbReference type="Pfam" id="PF01975"/>
    </source>
</evidence>
<dbReference type="GO" id="GO:0046872">
    <property type="term" value="F:metal ion binding"/>
    <property type="evidence" value="ECO:0007669"/>
    <property type="project" value="UniProtKB-KW"/>
</dbReference>
<accession>A0AAU8FXJ0</accession>
<dbReference type="Pfam" id="PF01975">
    <property type="entry name" value="SurE"/>
    <property type="match status" value="1"/>
</dbReference>
<evidence type="ECO:0000256" key="7">
    <source>
        <dbReference type="ARBA" id="ARBA00022801"/>
    </source>
</evidence>
<evidence type="ECO:0000256" key="4">
    <source>
        <dbReference type="ARBA" id="ARBA00022490"/>
    </source>
</evidence>
<sequence length="433" mass="44544">MTARTLRRALLAGSAALAAAFVAALGPASASTVPDGPLEGLRIVISNDDSMQNSRPNGSDGEGLYELRKVFCDAGADVVVVAPWGYQSGAGTAVTNSGTFHMQEADTLPERYAADCGDAPSQGAVFGVCQPIDGRCTPESRSATPVDTVKLAVRGGLQHVLGWTERPDLVLSGINSGPNLGSSVNDSGTAGAALSALSVNTPGFAISASATGADHQAVYERTARFAVRYVEEVVRQDALTTEYVTNINFPRLTADQSPAGVVVAPVGTGTTARHSYNPSGERSFTVGLSGCQAGDTTCVAETRPDADYLMNRAGYITVTPLTPDRTHLAATPEIGSVISELSTVAVRASATGRCIAGTAYVAALVRNDDTVPLDVTLSTPFGERSVSDVQPGAAAYQSFSSRSRSVEAGTSRLTASGDGRSVEVDVDYAAVAC</sequence>
<gene>
    <name evidence="10" type="ORF">ABRQ22_13915</name>
</gene>
<dbReference type="InterPro" id="IPR002828">
    <property type="entry name" value="SurE-like_Pase/nucleotidase"/>
</dbReference>
<evidence type="ECO:0000256" key="2">
    <source>
        <dbReference type="ARBA" id="ARBA00011062"/>
    </source>
</evidence>
<proteinExistence type="inferred from homology"/>
<dbReference type="GO" id="GO:0008254">
    <property type="term" value="F:3'-nucleotidase activity"/>
    <property type="evidence" value="ECO:0007669"/>
    <property type="project" value="TreeGrafter"/>
</dbReference>
<dbReference type="AlphaFoldDB" id="A0AAU8FXJ0"/>
<evidence type="ECO:0000313" key="10">
    <source>
        <dbReference type="EMBL" id="XCH28697.1"/>
    </source>
</evidence>
<evidence type="ECO:0000256" key="8">
    <source>
        <dbReference type="SAM" id="SignalP"/>
    </source>
</evidence>
<dbReference type="GO" id="GO:0008253">
    <property type="term" value="F:5'-nucleotidase activity"/>
    <property type="evidence" value="ECO:0007669"/>
    <property type="project" value="UniProtKB-EC"/>
</dbReference>
<keyword evidence="6" id="KW-0547">Nucleotide-binding</keyword>
<dbReference type="InterPro" id="IPR006311">
    <property type="entry name" value="TAT_signal"/>
</dbReference>
<dbReference type="EMBL" id="CP159290">
    <property type="protein sequence ID" value="XCH28697.1"/>
    <property type="molecule type" value="Genomic_DNA"/>
</dbReference>
<evidence type="ECO:0000256" key="1">
    <source>
        <dbReference type="ARBA" id="ARBA00000815"/>
    </source>
</evidence>